<protein>
    <submittedName>
        <fullName evidence="1">Uncharacterized protein</fullName>
    </submittedName>
</protein>
<proteinExistence type="predicted"/>
<comment type="caution">
    <text evidence="1">The sequence shown here is derived from an EMBL/GenBank/DDBJ whole genome shotgun (WGS) entry which is preliminary data.</text>
</comment>
<keyword evidence="2" id="KW-1185">Reference proteome</keyword>
<feature type="non-terminal residue" evidence="1">
    <location>
        <position position="1"/>
    </location>
</feature>
<dbReference type="AlphaFoldDB" id="A0A8J2LKZ5"/>
<evidence type="ECO:0000313" key="2">
    <source>
        <dbReference type="Proteomes" id="UP000708208"/>
    </source>
</evidence>
<dbReference type="EMBL" id="CAJVCH010569198">
    <property type="protein sequence ID" value="CAG7833231.1"/>
    <property type="molecule type" value="Genomic_DNA"/>
</dbReference>
<organism evidence="1 2">
    <name type="scientific">Allacma fusca</name>
    <dbReference type="NCBI Taxonomy" id="39272"/>
    <lineage>
        <taxon>Eukaryota</taxon>
        <taxon>Metazoa</taxon>
        <taxon>Ecdysozoa</taxon>
        <taxon>Arthropoda</taxon>
        <taxon>Hexapoda</taxon>
        <taxon>Collembola</taxon>
        <taxon>Symphypleona</taxon>
        <taxon>Sminthuridae</taxon>
        <taxon>Allacma</taxon>
    </lineage>
</organism>
<dbReference type="CDD" id="cd00303">
    <property type="entry name" value="retropepsin_like"/>
    <property type="match status" value="1"/>
</dbReference>
<reference evidence="1" key="1">
    <citation type="submission" date="2021-06" db="EMBL/GenBank/DDBJ databases">
        <authorList>
            <person name="Hodson N. C."/>
            <person name="Mongue J. A."/>
            <person name="Jaron S. K."/>
        </authorList>
    </citation>
    <scope>NUCLEOTIDE SEQUENCE</scope>
</reference>
<gene>
    <name evidence="1" type="ORF">AFUS01_LOCUS42871</name>
</gene>
<name>A0A8J2LKZ5_9HEXA</name>
<dbReference type="Proteomes" id="UP000708208">
    <property type="component" value="Unassembled WGS sequence"/>
</dbReference>
<accession>A0A8J2LKZ5</accession>
<sequence>MYLFCDGIAYIGSNVMYKFLRYHEFKNIADHAEYSLVSDKLTAKKVNQLLEENTFDIPFGTEHALIHLGLQESMFKNFDSSQFQNELKKLVVTLRDIYRIKNIVFALIAPVNFPNISLDYWKNLEEVNEKIYFTATKQDNCLFWNAFSPFVKRNELVPTEKKWFKYTSDGAILYDIKKEFYKPNGASPGSKPDYASWEIFNLNKLDYELCSFFKKYCGVNIFKTQPYKDSKKDEKLDSMYGKTDEPVVFNLNHSILDVLDPVDIEYSNKDVSPKIKVQFGKIDVDALIDNGCSHVLMNESVYERIVAAYPELKKSEVKADGMGQKFSLAATKAHPKITKMAYVPMSFPTQKPNKSVFNIQAFIVKDLNTSLILGRNLMRSFELVIHTSKNYIELTDPTITALQNKTFKIHYNDSEKNAMNFELLKDPKQYPLQEVQYITSTKPEEIFSISENPSYVICTELLYKIEEAVEGTELTSKNKGNELPPPHKVWCKSRPIPHRYEDGVHEIIRKWKKEGKVVERQSPYKLGLVYVDKGGGKVRICLDGRPLNEYILRHSTEPPNINNMRMKFKDM</sequence>
<evidence type="ECO:0000313" key="1">
    <source>
        <dbReference type="EMBL" id="CAG7833231.1"/>
    </source>
</evidence>